<dbReference type="eggNOG" id="COG1080">
    <property type="taxonomic scope" value="Bacteria"/>
</dbReference>
<dbReference type="AlphaFoldDB" id="Q2G5M4"/>
<proteinExistence type="inferred from homology"/>
<evidence type="ECO:0000256" key="6">
    <source>
        <dbReference type="ARBA" id="ARBA00022448"/>
    </source>
</evidence>
<feature type="region of interest" description="Disordered" evidence="14">
    <location>
        <begin position="256"/>
        <end position="277"/>
    </location>
</feature>
<dbReference type="InterPro" id="IPR015813">
    <property type="entry name" value="Pyrv/PenolPyrv_kinase-like_dom"/>
</dbReference>
<evidence type="ECO:0000256" key="12">
    <source>
        <dbReference type="ARBA" id="ARBA00022777"/>
    </source>
</evidence>
<dbReference type="GO" id="GO:0008965">
    <property type="term" value="F:phosphoenolpyruvate-protein phosphotransferase activity"/>
    <property type="evidence" value="ECO:0007669"/>
    <property type="project" value="UniProtKB-EC"/>
</dbReference>
<name>Q2G5M4_NOVAD</name>
<keyword evidence="7" id="KW-0963">Cytoplasm</keyword>
<gene>
    <name evidence="17" type="ordered locus">Saro_2413</name>
</gene>
<dbReference type="Pfam" id="PF02896">
    <property type="entry name" value="PEP-utilizers_C"/>
    <property type="match status" value="1"/>
</dbReference>
<feature type="domain" description="HPr" evidence="16">
    <location>
        <begin position="168"/>
        <end position="255"/>
    </location>
</feature>
<dbReference type="PRINTS" id="PR01736">
    <property type="entry name" value="PHPHTRNFRASE"/>
</dbReference>
<dbReference type="KEGG" id="nar:Saro_2413"/>
<evidence type="ECO:0000259" key="15">
    <source>
        <dbReference type="PROSITE" id="PS51093"/>
    </source>
</evidence>
<dbReference type="InterPro" id="IPR008279">
    <property type="entry name" value="PEP-util_enz_mobile_dom"/>
</dbReference>
<dbReference type="GO" id="GO:0046872">
    <property type="term" value="F:metal ion binding"/>
    <property type="evidence" value="ECO:0007669"/>
    <property type="project" value="UniProtKB-KW"/>
</dbReference>
<dbReference type="GO" id="GO:0009401">
    <property type="term" value="P:phosphoenolpyruvate-dependent sugar phosphotransferase system"/>
    <property type="evidence" value="ECO:0007669"/>
    <property type="project" value="UniProtKB-KW"/>
</dbReference>
<comment type="cofactor">
    <cofactor evidence="2">
        <name>Mg(2+)</name>
        <dbReference type="ChEBI" id="CHEBI:18420"/>
    </cofactor>
</comment>
<evidence type="ECO:0000256" key="4">
    <source>
        <dbReference type="ARBA" id="ARBA00007837"/>
    </source>
</evidence>
<evidence type="ECO:0000256" key="3">
    <source>
        <dbReference type="ARBA" id="ARBA00004496"/>
    </source>
</evidence>
<dbReference type="InterPro" id="IPR006318">
    <property type="entry name" value="PTS_EI-like"/>
</dbReference>
<keyword evidence="9 17" id="KW-0808">Transferase</keyword>
<evidence type="ECO:0000313" key="17">
    <source>
        <dbReference type="EMBL" id="ABD26849.1"/>
    </source>
</evidence>
<protein>
    <recommendedName>
        <fullName evidence="5">phosphoenolpyruvate--protein phosphotransferase</fullName>
        <ecNumber evidence="5">2.7.3.9</ecNumber>
    </recommendedName>
</protein>
<dbReference type="InterPro" id="IPR040442">
    <property type="entry name" value="Pyrv_kinase-like_dom_sf"/>
</dbReference>
<dbReference type="InterPro" id="IPR050499">
    <property type="entry name" value="PEP-utilizing_PTS_enzyme"/>
</dbReference>
<evidence type="ECO:0000256" key="1">
    <source>
        <dbReference type="ARBA" id="ARBA00000683"/>
    </source>
</evidence>
<dbReference type="InterPro" id="IPR001127">
    <property type="entry name" value="PTS_EIIA_1_perm"/>
</dbReference>
<dbReference type="STRING" id="279238.Saro_2413"/>
<dbReference type="PROSITE" id="PS00371">
    <property type="entry name" value="PTS_EIIA_TYPE_1_HIS"/>
    <property type="match status" value="1"/>
</dbReference>
<dbReference type="PRINTS" id="PR00107">
    <property type="entry name" value="PHOSPHOCPHPR"/>
</dbReference>
<dbReference type="InterPro" id="IPR023151">
    <property type="entry name" value="PEP_util_CS"/>
</dbReference>
<keyword evidence="8" id="KW-0762">Sugar transport</keyword>
<evidence type="ECO:0000259" key="16">
    <source>
        <dbReference type="PROSITE" id="PS51350"/>
    </source>
</evidence>
<dbReference type="Gene3D" id="3.50.30.10">
    <property type="entry name" value="Phosphohistidine domain"/>
    <property type="match status" value="1"/>
</dbReference>
<dbReference type="InterPro" id="IPR036618">
    <property type="entry name" value="PtsI_HPr-bd_sf"/>
</dbReference>
<dbReference type="InterPro" id="IPR001020">
    <property type="entry name" value="PTS_HPr_His_P_site"/>
</dbReference>
<sequence length="836" mass="86310">MMGSIVLSAPIAGWVSALDEVPDGVFSARLLGDGVAIDPVEGLLCAPCDGEILSVHAARHAVTMAGEGGVELLMHLGIDTVELKGDGFETLVRAGHRVVRGQPLLRFSLDDLAGRAPSLVSPVIVTNGDRFTISSCTVDALVAVGDDLIRLDPVGVAPSPDRAPVGEAVGAIVVVPLPNGLHARPAARLGEAARAFAAETRIVKNGRAVSTRSPVGLLGLSIQLGDEILVEASGPDASQAVAALVDLIRSGLGEGAEHDAAAEPRASSAGMPPFAPVPDGALRGNLASPGFALGTCHRLDRSEPELPVQGKGKEEERIRLLSAMDHLRSRLAISSEVSPKAAICSAHRALLDDPELEAAALSRIAEGEDAAHAWREACRASAVVLRGSGSARFAERADDVLDLGRQLVTILIGELDETLAFPPGTILLADELLPSQIMQLGAEVTGIALANGGPTSHVAILAASMGIPMLVAIGDALAGVRAGDKAILDADGGFLLPAPGAAALAEAEAEVAARQARRADALASASELCHSRDGARIEVFANLGSLDDARRAVSAGAEGCGLLRTEFLFLERESAPTVAQQAELYAGIADALGGRPLIVRLLDIGGDKPATYLPIAPEANPALGLRGIRVGLAHPDVLEDQLRAILSVERGGALRIMVPMVTGVAEVREVRQRVDRISAELGLAQRVEVGIMVETPAAAATAFLLAPHADFMSIGTNDLTQYVLAMDRDNPAVAGGIDGLHPAVLNLIAQTVRGAQSVGRWTGVCGGLAADRLAVPLLLGLGVTELSVPLRQLPEIKALVRGLSISDCKTLALEALQLESAAEIRALSRAFVETLP</sequence>
<dbReference type="InterPro" id="IPR000032">
    <property type="entry name" value="HPr-like"/>
</dbReference>
<dbReference type="EMBL" id="CP000248">
    <property type="protein sequence ID" value="ABD26849.1"/>
    <property type="molecule type" value="Genomic_DNA"/>
</dbReference>
<evidence type="ECO:0000313" key="18">
    <source>
        <dbReference type="Proteomes" id="UP000009134"/>
    </source>
</evidence>
<dbReference type="EC" id="2.7.3.9" evidence="5"/>
<keyword evidence="10" id="KW-0598">Phosphotransferase system</keyword>
<dbReference type="PROSITE" id="PS00369">
    <property type="entry name" value="PTS_HPR_HIS"/>
    <property type="match status" value="1"/>
</dbReference>
<dbReference type="HOGENOM" id="CLU_007308_3_3_5"/>
<dbReference type="InterPro" id="IPR035895">
    <property type="entry name" value="HPr-like_sf"/>
</dbReference>
<keyword evidence="6" id="KW-0813">Transport</keyword>
<comment type="similarity">
    <text evidence="4">Belongs to the PEP-utilizing enzyme family.</text>
</comment>
<dbReference type="SUPFAM" id="SSF51621">
    <property type="entry name" value="Phosphoenolpyruvate/pyruvate domain"/>
    <property type="match status" value="1"/>
</dbReference>
<dbReference type="PANTHER" id="PTHR46244:SF6">
    <property type="entry name" value="PHOSPHOENOLPYRUVATE-PROTEIN PHOSPHOTRANSFERASE"/>
    <property type="match status" value="1"/>
</dbReference>
<dbReference type="Gene3D" id="2.70.70.10">
    <property type="entry name" value="Glucose Permease (Domain IIA)"/>
    <property type="match status" value="1"/>
</dbReference>
<dbReference type="SUPFAM" id="SSF55594">
    <property type="entry name" value="HPr-like"/>
    <property type="match status" value="1"/>
</dbReference>
<evidence type="ECO:0000256" key="11">
    <source>
        <dbReference type="ARBA" id="ARBA00022723"/>
    </source>
</evidence>
<dbReference type="GO" id="GO:0016301">
    <property type="term" value="F:kinase activity"/>
    <property type="evidence" value="ECO:0007669"/>
    <property type="project" value="UniProtKB-KW"/>
</dbReference>
<dbReference type="NCBIfam" id="TIGR01417">
    <property type="entry name" value="PTS_I_fam"/>
    <property type="match status" value="1"/>
</dbReference>
<dbReference type="Pfam" id="PF05524">
    <property type="entry name" value="PEP-utilisers_N"/>
    <property type="match status" value="1"/>
</dbReference>
<dbReference type="Gene3D" id="3.20.20.60">
    <property type="entry name" value="Phosphoenolpyruvate-binding domains"/>
    <property type="match status" value="1"/>
</dbReference>
<evidence type="ECO:0000256" key="10">
    <source>
        <dbReference type="ARBA" id="ARBA00022683"/>
    </source>
</evidence>
<dbReference type="SUPFAM" id="SSF51261">
    <property type="entry name" value="Duplicated hybrid motif"/>
    <property type="match status" value="1"/>
</dbReference>
<evidence type="ECO:0000256" key="14">
    <source>
        <dbReference type="SAM" id="MobiDB-lite"/>
    </source>
</evidence>
<dbReference type="SUPFAM" id="SSF47831">
    <property type="entry name" value="Enzyme I of the PEP:sugar phosphotransferase system HPr-binding (sub)domain"/>
    <property type="match status" value="1"/>
</dbReference>
<keyword evidence="18" id="KW-1185">Reference proteome</keyword>
<dbReference type="InterPro" id="IPR011055">
    <property type="entry name" value="Dup_hybrid_motif"/>
</dbReference>
<keyword evidence="13" id="KW-0460">Magnesium</keyword>
<dbReference type="CDD" id="cd00367">
    <property type="entry name" value="PTS-HPr_like"/>
    <property type="match status" value="1"/>
</dbReference>
<dbReference type="Pfam" id="PF00358">
    <property type="entry name" value="PTS_EIIA_1"/>
    <property type="match status" value="1"/>
</dbReference>
<evidence type="ECO:0000256" key="2">
    <source>
        <dbReference type="ARBA" id="ARBA00001946"/>
    </source>
</evidence>
<dbReference type="SUPFAM" id="SSF52009">
    <property type="entry name" value="Phosphohistidine domain"/>
    <property type="match status" value="1"/>
</dbReference>
<dbReference type="RefSeq" id="WP_011446055.1">
    <property type="nucleotide sequence ID" value="NC_007794.1"/>
</dbReference>
<accession>Q2G5M4</accession>
<dbReference type="InterPro" id="IPR036637">
    <property type="entry name" value="Phosphohistidine_dom_sf"/>
</dbReference>
<dbReference type="Pfam" id="PF00381">
    <property type="entry name" value="PTS-HPr"/>
    <property type="match status" value="1"/>
</dbReference>
<evidence type="ECO:0000256" key="8">
    <source>
        <dbReference type="ARBA" id="ARBA00022597"/>
    </source>
</evidence>
<dbReference type="Proteomes" id="UP000009134">
    <property type="component" value="Chromosome"/>
</dbReference>
<dbReference type="NCBIfam" id="TIGR00830">
    <property type="entry name" value="PTBA"/>
    <property type="match status" value="1"/>
</dbReference>
<dbReference type="PANTHER" id="PTHR46244">
    <property type="entry name" value="PHOSPHOENOLPYRUVATE-PROTEIN PHOSPHOTRANSFERASE"/>
    <property type="match status" value="1"/>
</dbReference>
<dbReference type="Gene3D" id="1.10.274.10">
    <property type="entry name" value="PtsI, HPr-binding domain"/>
    <property type="match status" value="1"/>
</dbReference>
<keyword evidence="12" id="KW-0418">Kinase</keyword>
<evidence type="ECO:0000256" key="5">
    <source>
        <dbReference type="ARBA" id="ARBA00012232"/>
    </source>
</evidence>
<comment type="subcellular location">
    <subcellularLocation>
        <location evidence="3">Cytoplasm</location>
    </subcellularLocation>
</comment>
<feature type="domain" description="PTS EIIA type-1" evidence="15">
    <location>
        <begin position="23"/>
        <end position="127"/>
    </location>
</feature>
<keyword evidence="11" id="KW-0479">Metal-binding</keyword>
<dbReference type="Pfam" id="PF00391">
    <property type="entry name" value="PEP-utilizers"/>
    <property type="match status" value="1"/>
</dbReference>
<evidence type="ECO:0000256" key="9">
    <source>
        <dbReference type="ARBA" id="ARBA00022679"/>
    </source>
</evidence>
<dbReference type="GO" id="GO:0005737">
    <property type="term" value="C:cytoplasm"/>
    <property type="evidence" value="ECO:0007669"/>
    <property type="project" value="UniProtKB-SubCell"/>
</dbReference>
<evidence type="ECO:0000256" key="13">
    <source>
        <dbReference type="ARBA" id="ARBA00022842"/>
    </source>
</evidence>
<dbReference type="PROSITE" id="PS51093">
    <property type="entry name" value="PTS_EIIA_TYPE_1"/>
    <property type="match status" value="1"/>
</dbReference>
<comment type="catalytic activity">
    <reaction evidence="1">
        <text>L-histidyl-[protein] + phosphoenolpyruvate = N(pros)-phospho-L-histidyl-[protein] + pyruvate</text>
        <dbReference type="Rhea" id="RHEA:23880"/>
        <dbReference type="Rhea" id="RHEA-COMP:9745"/>
        <dbReference type="Rhea" id="RHEA-COMP:9746"/>
        <dbReference type="ChEBI" id="CHEBI:15361"/>
        <dbReference type="ChEBI" id="CHEBI:29979"/>
        <dbReference type="ChEBI" id="CHEBI:58702"/>
        <dbReference type="ChEBI" id="CHEBI:64837"/>
        <dbReference type="EC" id="2.7.3.9"/>
    </reaction>
</comment>
<dbReference type="PROSITE" id="PS00742">
    <property type="entry name" value="PEP_ENZYMES_2"/>
    <property type="match status" value="1"/>
</dbReference>
<reference evidence="18" key="1">
    <citation type="submission" date="2006-01" db="EMBL/GenBank/DDBJ databases">
        <title>Complete sequence of Novosphingobium aromaticivorans DSM 12444.</title>
        <authorList>
            <consortium name="US DOE Joint Genome Institute"/>
            <person name="Copeland A."/>
            <person name="Lucas S."/>
            <person name="Lapidus A."/>
            <person name="Barry K."/>
            <person name="Detter J.C."/>
            <person name="Glavina T."/>
            <person name="Hammon N."/>
            <person name="Israni S."/>
            <person name="Pitluck S."/>
            <person name="Chain P."/>
            <person name="Malfatti S."/>
            <person name="Shin M."/>
            <person name="Vergez L."/>
            <person name="Schmutz J."/>
            <person name="Larimer F."/>
            <person name="Land M."/>
            <person name="Kyrpides N."/>
            <person name="Ivanova N."/>
            <person name="Fredrickson J."/>
            <person name="Balkwill D."/>
            <person name="Romine M.F."/>
            <person name="Richardson P."/>
        </authorList>
    </citation>
    <scope>NUCLEOTIDE SEQUENCE [LARGE SCALE GENOMIC DNA]</scope>
    <source>
        <strain evidence="18">ATCC 700278 / DSM 12444 / CCUG 56034 / CIP 105152 / NBRC 16084 / F199</strain>
    </source>
</reference>
<dbReference type="Gene3D" id="3.30.1340.10">
    <property type="entry name" value="HPr-like"/>
    <property type="match status" value="1"/>
</dbReference>
<dbReference type="PROSITE" id="PS51350">
    <property type="entry name" value="PTS_HPR_DOM"/>
    <property type="match status" value="1"/>
</dbReference>
<organism evidence="17 18">
    <name type="scientific">Novosphingobium aromaticivorans (strain ATCC 700278 / DSM 12444 / CCUG 56034 / CIP 105152 / NBRC 16084 / F199)</name>
    <dbReference type="NCBI Taxonomy" id="279238"/>
    <lineage>
        <taxon>Bacteria</taxon>
        <taxon>Pseudomonadati</taxon>
        <taxon>Pseudomonadota</taxon>
        <taxon>Alphaproteobacteria</taxon>
        <taxon>Sphingomonadales</taxon>
        <taxon>Sphingomonadaceae</taxon>
        <taxon>Novosphingobium</taxon>
    </lineage>
</organism>
<dbReference type="InterPro" id="IPR008731">
    <property type="entry name" value="PTS_EIN"/>
</dbReference>
<dbReference type="InterPro" id="IPR000121">
    <property type="entry name" value="PEP_util_C"/>
</dbReference>
<evidence type="ECO:0000256" key="7">
    <source>
        <dbReference type="ARBA" id="ARBA00022490"/>
    </source>
</evidence>
<dbReference type="NCBIfam" id="TIGR01003">
    <property type="entry name" value="PTS_HPr_family"/>
    <property type="match status" value="1"/>
</dbReference>